<evidence type="ECO:0000313" key="9">
    <source>
        <dbReference type="Proteomes" id="UP000765509"/>
    </source>
</evidence>
<gene>
    <name evidence="8" type="ORF">O181_021946</name>
</gene>
<sequence length="156" mass="17818">MGAVLSQFNISGNNPIEFGSCKLLPAELNYKIHDKELLGIFWALNCWRAFLLSIANPFLGIERPFFSSKVHTFCQAHWAELPSEFNFTITYLPGRLSTSLDALSCQDNVHPERGVDFISKNPQHFHQVIKNDGIQESRFFSIKVEIFSDLVDQIQK</sequence>
<feature type="domain" description="Reverse transcriptase RNase H-like" evidence="7">
    <location>
        <begin position="1"/>
        <end position="53"/>
    </location>
</feature>
<evidence type="ECO:0000256" key="3">
    <source>
        <dbReference type="ARBA" id="ARBA00022722"/>
    </source>
</evidence>
<evidence type="ECO:0000313" key="8">
    <source>
        <dbReference type="EMBL" id="MBW0482231.1"/>
    </source>
</evidence>
<evidence type="ECO:0000256" key="2">
    <source>
        <dbReference type="ARBA" id="ARBA00022695"/>
    </source>
</evidence>
<dbReference type="SUPFAM" id="SSF56672">
    <property type="entry name" value="DNA/RNA polymerases"/>
    <property type="match status" value="1"/>
</dbReference>
<evidence type="ECO:0000256" key="6">
    <source>
        <dbReference type="ARBA" id="ARBA00022918"/>
    </source>
</evidence>
<keyword evidence="1" id="KW-0808">Transferase</keyword>
<dbReference type="GO" id="GO:0003964">
    <property type="term" value="F:RNA-directed DNA polymerase activity"/>
    <property type="evidence" value="ECO:0007669"/>
    <property type="project" value="UniProtKB-KW"/>
</dbReference>
<reference evidence="8" key="1">
    <citation type="submission" date="2021-03" db="EMBL/GenBank/DDBJ databases">
        <title>Draft genome sequence of rust myrtle Austropuccinia psidii MF-1, a brazilian biotype.</title>
        <authorList>
            <person name="Quecine M.C."/>
            <person name="Pachon D.M.R."/>
            <person name="Bonatelli M.L."/>
            <person name="Correr F.H."/>
            <person name="Franceschini L.M."/>
            <person name="Leite T.F."/>
            <person name="Margarido G.R.A."/>
            <person name="Almeida C.A."/>
            <person name="Ferrarezi J.A."/>
            <person name="Labate C.A."/>
        </authorList>
    </citation>
    <scope>NUCLEOTIDE SEQUENCE</scope>
    <source>
        <strain evidence="8">MF-1</strain>
    </source>
</reference>
<organism evidence="8 9">
    <name type="scientific">Austropuccinia psidii MF-1</name>
    <dbReference type="NCBI Taxonomy" id="1389203"/>
    <lineage>
        <taxon>Eukaryota</taxon>
        <taxon>Fungi</taxon>
        <taxon>Dikarya</taxon>
        <taxon>Basidiomycota</taxon>
        <taxon>Pucciniomycotina</taxon>
        <taxon>Pucciniomycetes</taxon>
        <taxon>Pucciniales</taxon>
        <taxon>Sphaerophragmiaceae</taxon>
        <taxon>Austropuccinia</taxon>
    </lineage>
</organism>
<evidence type="ECO:0000259" key="7">
    <source>
        <dbReference type="Pfam" id="PF17917"/>
    </source>
</evidence>
<keyword evidence="4" id="KW-0255">Endonuclease</keyword>
<keyword evidence="6" id="KW-0695">RNA-directed DNA polymerase</keyword>
<keyword evidence="3" id="KW-0540">Nuclease</keyword>
<dbReference type="OrthoDB" id="3095879at2759"/>
<evidence type="ECO:0000256" key="5">
    <source>
        <dbReference type="ARBA" id="ARBA00022801"/>
    </source>
</evidence>
<comment type="caution">
    <text evidence="8">The sequence shown here is derived from an EMBL/GenBank/DDBJ whole genome shotgun (WGS) entry which is preliminary data.</text>
</comment>
<dbReference type="PANTHER" id="PTHR34072:SF52">
    <property type="entry name" value="RIBONUCLEASE H"/>
    <property type="match status" value="1"/>
</dbReference>
<dbReference type="InterPro" id="IPR041373">
    <property type="entry name" value="RT_RNaseH"/>
</dbReference>
<keyword evidence="9" id="KW-1185">Reference proteome</keyword>
<protein>
    <recommendedName>
        <fullName evidence="7">Reverse transcriptase RNase H-like domain-containing protein</fullName>
    </recommendedName>
</protein>
<dbReference type="Pfam" id="PF17917">
    <property type="entry name" value="RT_RNaseH"/>
    <property type="match status" value="1"/>
</dbReference>
<accession>A0A9Q3GW84</accession>
<dbReference type="Proteomes" id="UP000765509">
    <property type="component" value="Unassembled WGS sequence"/>
</dbReference>
<keyword evidence="5" id="KW-0378">Hydrolase</keyword>
<proteinExistence type="predicted"/>
<dbReference type="InterPro" id="IPR043502">
    <property type="entry name" value="DNA/RNA_pol_sf"/>
</dbReference>
<dbReference type="GO" id="GO:0016787">
    <property type="term" value="F:hydrolase activity"/>
    <property type="evidence" value="ECO:0007669"/>
    <property type="project" value="UniProtKB-KW"/>
</dbReference>
<keyword evidence="2" id="KW-0548">Nucleotidyltransferase</keyword>
<name>A0A9Q3GW84_9BASI</name>
<dbReference type="AlphaFoldDB" id="A0A9Q3GW84"/>
<dbReference type="PANTHER" id="PTHR34072">
    <property type="entry name" value="ENZYMATIC POLYPROTEIN-RELATED"/>
    <property type="match status" value="1"/>
</dbReference>
<evidence type="ECO:0000256" key="1">
    <source>
        <dbReference type="ARBA" id="ARBA00022679"/>
    </source>
</evidence>
<evidence type="ECO:0000256" key="4">
    <source>
        <dbReference type="ARBA" id="ARBA00022759"/>
    </source>
</evidence>
<dbReference type="GO" id="GO:0004519">
    <property type="term" value="F:endonuclease activity"/>
    <property type="evidence" value="ECO:0007669"/>
    <property type="project" value="UniProtKB-KW"/>
</dbReference>
<dbReference type="EMBL" id="AVOT02006700">
    <property type="protein sequence ID" value="MBW0482231.1"/>
    <property type="molecule type" value="Genomic_DNA"/>
</dbReference>